<dbReference type="GO" id="GO:0006355">
    <property type="term" value="P:regulation of DNA-templated transcription"/>
    <property type="evidence" value="ECO:0007669"/>
    <property type="project" value="InterPro"/>
</dbReference>
<evidence type="ECO:0000313" key="2">
    <source>
        <dbReference type="Proteomes" id="UP000464178"/>
    </source>
</evidence>
<name>A0A6P2CTF6_9BACT</name>
<sequence length="80" mass="9140">MTEVRLRNVDADVLSVIRELARLNRRTMEQEIQAGLVEIANARKTHLLNRLARERAEQLAQFGELSDSAAGIRAELEARW</sequence>
<reference evidence="1 2" key="1">
    <citation type="submission" date="2019-05" db="EMBL/GenBank/DDBJ databases">
        <authorList>
            <consortium name="Science for Life Laboratories"/>
        </authorList>
    </citation>
    <scope>NUCLEOTIDE SEQUENCE [LARGE SCALE GENOMIC DNA]</scope>
    <source>
        <strain evidence="1">Soil9</strain>
    </source>
</reference>
<protein>
    <submittedName>
        <fullName evidence="1">Yqey domain-containing protein</fullName>
    </submittedName>
</protein>
<dbReference type="RefSeq" id="WP_162666630.1">
    <property type="nucleotide sequence ID" value="NZ_LR593886.1"/>
</dbReference>
<keyword evidence="2" id="KW-1185">Reference proteome</keyword>
<dbReference type="EMBL" id="LR593886">
    <property type="protein sequence ID" value="VTR91666.1"/>
    <property type="molecule type" value="Genomic_DNA"/>
</dbReference>
<proteinExistence type="predicted"/>
<dbReference type="AlphaFoldDB" id="A0A6P2CTF6"/>
<dbReference type="InterPro" id="IPR010985">
    <property type="entry name" value="Ribbon_hlx_hlx"/>
</dbReference>
<dbReference type="SUPFAM" id="SSF47598">
    <property type="entry name" value="Ribbon-helix-helix"/>
    <property type="match status" value="1"/>
</dbReference>
<gene>
    <name evidence="1" type="ORF">SOIL9_60480</name>
</gene>
<accession>A0A6P2CTF6</accession>
<dbReference type="KEGG" id="gms:SOIL9_60480"/>
<dbReference type="Proteomes" id="UP000464178">
    <property type="component" value="Chromosome"/>
</dbReference>
<evidence type="ECO:0000313" key="1">
    <source>
        <dbReference type="EMBL" id="VTR91666.1"/>
    </source>
</evidence>
<organism evidence="1 2">
    <name type="scientific">Gemmata massiliana</name>
    <dbReference type="NCBI Taxonomy" id="1210884"/>
    <lineage>
        <taxon>Bacteria</taxon>
        <taxon>Pseudomonadati</taxon>
        <taxon>Planctomycetota</taxon>
        <taxon>Planctomycetia</taxon>
        <taxon>Gemmatales</taxon>
        <taxon>Gemmataceae</taxon>
        <taxon>Gemmata</taxon>
    </lineage>
</organism>